<dbReference type="EMBL" id="BK032687">
    <property type="protein sequence ID" value="DAF55336.1"/>
    <property type="molecule type" value="Genomic_DNA"/>
</dbReference>
<protein>
    <submittedName>
        <fullName evidence="1">RNA repair pathway protein</fullName>
    </submittedName>
</protein>
<accession>A0A8S5SWP8</accession>
<reference evidence="1" key="1">
    <citation type="journal article" date="2021" name="Proc. Natl. Acad. Sci. U.S.A.">
        <title>A Catalog of Tens of Thousands of Viruses from Human Metagenomes Reveals Hidden Associations with Chronic Diseases.</title>
        <authorList>
            <person name="Tisza M.J."/>
            <person name="Buck C.B."/>
        </authorList>
    </citation>
    <scope>NUCLEOTIDE SEQUENCE</scope>
    <source>
        <strain evidence="1">CtZHD14</strain>
    </source>
</reference>
<evidence type="ECO:0000313" key="1">
    <source>
        <dbReference type="EMBL" id="DAF55336.1"/>
    </source>
</evidence>
<sequence>MEDSIIQDGVKAHLDFFREKYPNKDWFVIAAQGSMNYGMFDEDSDVDTKILTIPSLEDLALNKPPISHTLILDNNEHCDVKDIREYFKIVRKQNINFTEIFFTDYWLVNPSYTDLWLTLRNNAELITTGNLNRLGKCCYGMCQEKAHALCHPYPSKLHLLEKYGFDSKQLTHAMRMQDFLTDILEGKTFKESLIPHNPSLLMAIKRYKIEMSKTDAIEKMELVCDAVKDLSDKIIAENKDEYSPEADKVLNDTLVAIVKNSIEKE</sequence>
<name>A0A8S5SWP8_9CAUD</name>
<organism evidence="1">
    <name type="scientific">Siphoviridae sp. ctZHD14</name>
    <dbReference type="NCBI Taxonomy" id="2827891"/>
    <lineage>
        <taxon>Viruses</taxon>
        <taxon>Duplodnaviria</taxon>
        <taxon>Heunggongvirae</taxon>
        <taxon>Uroviricota</taxon>
        <taxon>Caudoviricetes</taxon>
    </lineage>
</organism>
<proteinExistence type="predicted"/>